<dbReference type="InterPro" id="IPR001611">
    <property type="entry name" value="Leu-rich_rpt"/>
</dbReference>
<protein>
    <recommendedName>
        <fullName evidence="3">Leucine rich repeat containing 31</fullName>
    </recommendedName>
</protein>
<dbReference type="PANTHER" id="PTHR24109">
    <property type="entry name" value="LEUCINE-RICH REPEAT-CONTAINING PROTEIN 31"/>
    <property type="match status" value="1"/>
</dbReference>
<dbReference type="SUPFAM" id="SSF52047">
    <property type="entry name" value="RNI-like"/>
    <property type="match status" value="2"/>
</dbReference>
<dbReference type="Ensembl" id="ENSSMAT00000016885.2">
    <property type="protein sequence ID" value="ENSSMAP00000016677.2"/>
    <property type="gene ID" value="ENSSMAG00000010225.2"/>
</dbReference>
<evidence type="ECO:0000313" key="2">
    <source>
        <dbReference type="Proteomes" id="UP000694558"/>
    </source>
</evidence>
<proteinExistence type="predicted"/>
<dbReference type="Pfam" id="PF13516">
    <property type="entry name" value="LRR_6"/>
    <property type="match status" value="1"/>
</dbReference>
<dbReference type="InterPro" id="IPR042419">
    <property type="entry name" value="LRC31"/>
</dbReference>
<reference evidence="1" key="1">
    <citation type="submission" date="2023-05" db="EMBL/GenBank/DDBJ databases">
        <title>High-quality long-read genome of Scophthalmus maximus.</title>
        <authorList>
            <person name="Lien S."/>
            <person name="Martinez P."/>
        </authorList>
    </citation>
    <scope>NUCLEOTIDE SEQUENCE [LARGE SCALE GENOMIC DNA]</scope>
</reference>
<dbReference type="InterPro" id="IPR032675">
    <property type="entry name" value="LRR_dom_sf"/>
</dbReference>
<name>A0A8D3ADU5_SCOMX</name>
<dbReference type="AlphaFoldDB" id="A0A8D3ADU5"/>
<dbReference type="Gene3D" id="3.80.10.10">
    <property type="entry name" value="Ribonuclease Inhibitor"/>
    <property type="match status" value="3"/>
</dbReference>
<accession>A0A8D3ADU5</accession>
<sequence length="450" mass="47388">AGWGRVCVFLQRLGKKADSSSLSLAHCDLTATDLLELATLLHFLPRLEEVDVSWNELIGGCLDALTSHLHHVGGIRALRLCSCEALGCVPLLEILDLSWNGSVGGGVGGLQGLLGKLRPPLREIHLVACQLTAADAAALGKKLSQEVDGSVGGFRELAASLSHAASLTTLRLQACGLTTGGSLRCLPAVRQLDLSCNKGLSGGLDLLTPHLAHLTHLESLHLHLCCLTHTDLEALIQALPSLTALAELDVSSNEEAGGVVHPLVSALPLTQMKRLPLNSCSLTEASFTALALAVPFLRSVDVSWCKVVGGRLPLLLDALQPSVVLELRLSSCELTTDDLRHLAVASGRGRLSSLRVLDLSYNGSAGDAGWSALFAAGGLGSLEDLDLSLRPSTSASCSAWLPALLGALPRLPALTRLAAQRWALGPRERRHCFSSSRRTNVSAPTGENNR</sequence>
<organism evidence="1 2">
    <name type="scientific">Scophthalmus maximus</name>
    <name type="common">Turbot</name>
    <name type="synonym">Psetta maxima</name>
    <dbReference type="NCBI Taxonomy" id="52904"/>
    <lineage>
        <taxon>Eukaryota</taxon>
        <taxon>Metazoa</taxon>
        <taxon>Chordata</taxon>
        <taxon>Craniata</taxon>
        <taxon>Vertebrata</taxon>
        <taxon>Euteleostomi</taxon>
        <taxon>Actinopterygii</taxon>
        <taxon>Neopterygii</taxon>
        <taxon>Teleostei</taxon>
        <taxon>Neoteleostei</taxon>
        <taxon>Acanthomorphata</taxon>
        <taxon>Carangaria</taxon>
        <taxon>Pleuronectiformes</taxon>
        <taxon>Pleuronectoidei</taxon>
        <taxon>Scophthalmidae</taxon>
        <taxon>Scophthalmus</taxon>
    </lineage>
</organism>
<reference evidence="1" key="2">
    <citation type="submission" date="2025-08" db="UniProtKB">
        <authorList>
            <consortium name="Ensembl"/>
        </authorList>
    </citation>
    <scope>IDENTIFICATION</scope>
</reference>
<evidence type="ECO:0000313" key="1">
    <source>
        <dbReference type="Ensembl" id="ENSSMAP00000016677.2"/>
    </source>
</evidence>
<dbReference type="PANTHER" id="PTHR24109:SF3">
    <property type="entry name" value="LEUCINE-RICH REPEAT-CONTAINING PROTEIN 31"/>
    <property type="match status" value="1"/>
</dbReference>
<evidence type="ECO:0008006" key="3">
    <source>
        <dbReference type="Google" id="ProtNLM"/>
    </source>
</evidence>
<dbReference type="GeneTree" id="ENSGT00730000111293"/>
<dbReference type="Proteomes" id="UP000694558">
    <property type="component" value="Chromosome 21"/>
</dbReference>